<dbReference type="Proteomes" id="UP000824193">
    <property type="component" value="Unassembled WGS sequence"/>
</dbReference>
<keyword evidence="1" id="KW-0812">Transmembrane</keyword>
<keyword evidence="1" id="KW-0472">Membrane</keyword>
<feature type="transmembrane region" description="Helical" evidence="1">
    <location>
        <begin position="41"/>
        <end position="59"/>
    </location>
</feature>
<keyword evidence="1" id="KW-1133">Transmembrane helix</keyword>
<dbReference type="AlphaFoldDB" id="A0A9D2AEQ9"/>
<evidence type="ECO:0000313" key="3">
    <source>
        <dbReference type="Proteomes" id="UP000824193"/>
    </source>
</evidence>
<evidence type="ECO:0000313" key="2">
    <source>
        <dbReference type="EMBL" id="HIX06836.1"/>
    </source>
</evidence>
<dbReference type="EMBL" id="DXFW01000040">
    <property type="protein sequence ID" value="HIX06836.1"/>
    <property type="molecule type" value="Genomic_DNA"/>
</dbReference>
<accession>A0A9D2AEQ9</accession>
<sequence length="170" mass="18715">MSKVRGKITKYEIILCVLVLAVIVAGLLLPKTGELVLLDEFCNVSVIWIVCIYVVVRVIHNWKTGEKSNKTAGVIIAVFCAAVCMWFTKDFAADLASGTKTVTLTDIEVSETQAHTSIFSHHYYLMGTDSQGLRTRVEISADDYTMMSQTGNGTAVLVYYEHTGRAVSAR</sequence>
<reference evidence="2" key="1">
    <citation type="journal article" date="2021" name="PeerJ">
        <title>Extensive microbial diversity within the chicken gut microbiome revealed by metagenomics and culture.</title>
        <authorList>
            <person name="Gilroy R."/>
            <person name="Ravi A."/>
            <person name="Getino M."/>
            <person name="Pursley I."/>
            <person name="Horton D.L."/>
            <person name="Alikhan N.F."/>
            <person name="Baker D."/>
            <person name="Gharbi K."/>
            <person name="Hall N."/>
            <person name="Watson M."/>
            <person name="Adriaenssens E.M."/>
            <person name="Foster-Nyarko E."/>
            <person name="Jarju S."/>
            <person name="Secka A."/>
            <person name="Antonio M."/>
            <person name="Oren A."/>
            <person name="Chaudhuri R.R."/>
            <person name="La Ragione R."/>
            <person name="Hildebrand F."/>
            <person name="Pallen M.J."/>
        </authorList>
    </citation>
    <scope>NUCLEOTIDE SEQUENCE</scope>
    <source>
        <strain evidence="2">2239</strain>
    </source>
</reference>
<feature type="transmembrane region" description="Helical" evidence="1">
    <location>
        <begin position="71"/>
        <end position="88"/>
    </location>
</feature>
<evidence type="ECO:0000256" key="1">
    <source>
        <dbReference type="SAM" id="Phobius"/>
    </source>
</evidence>
<protein>
    <submittedName>
        <fullName evidence="2">Uncharacterized protein</fullName>
    </submittedName>
</protein>
<name>A0A9D2AEQ9_9FIRM</name>
<gene>
    <name evidence="2" type="ORF">H9865_12180</name>
</gene>
<reference evidence="2" key="2">
    <citation type="submission" date="2021-04" db="EMBL/GenBank/DDBJ databases">
        <authorList>
            <person name="Gilroy R."/>
        </authorList>
    </citation>
    <scope>NUCLEOTIDE SEQUENCE</scope>
    <source>
        <strain evidence="2">2239</strain>
    </source>
</reference>
<feature type="transmembrane region" description="Helical" evidence="1">
    <location>
        <begin position="12"/>
        <end position="29"/>
    </location>
</feature>
<comment type="caution">
    <text evidence="2">The sequence shown here is derived from an EMBL/GenBank/DDBJ whole genome shotgun (WGS) entry which is preliminary data.</text>
</comment>
<organism evidence="2 3">
    <name type="scientific">Candidatus Allofournierella pullicola</name>
    <dbReference type="NCBI Taxonomy" id="2838596"/>
    <lineage>
        <taxon>Bacteria</taxon>
        <taxon>Bacillati</taxon>
        <taxon>Bacillota</taxon>
        <taxon>Clostridia</taxon>
        <taxon>Eubacteriales</taxon>
        <taxon>Oscillospiraceae</taxon>
        <taxon>Allofournierella</taxon>
    </lineage>
</organism>
<proteinExistence type="predicted"/>